<dbReference type="GeneID" id="19171261"/>
<dbReference type="AlphaFoldDB" id="W9XL22"/>
<dbReference type="HOGENOM" id="CLU_927494_0_0_1"/>
<dbReference type="RefSeq" id="XP_007735461.1">
    <property type="nucleotide sequence ID" value="XM_007737271.1"/>
</dbReference>
<sequence>MILQDLLICTPFVDLFPRTRNLYPEILRCNKQLYAEGLDVLYGQNYFWIKIGHRIPHLFTTPASVYSTDYRNQIIDDFDVIIPRYKLIRNYEIYVEIKDGSNWERGQVRSLVRKMATTLSDVTYLKHLRITLGGHEDYYSEPLNKEIYALSDTLEPFTLLRRVHRVDMNGGVQPPPFSRYGFWDKLQDAYKAMDCHEVDQFKKIRADLVQSLLEDSKHKWKHLKYLMEHLKHKSEHLFDHDAEQDEQAGWIEHLSKQDGLSRMSNQDELLSSMSNQEGLLSRTSNQDGYWAGLGSWEGKT</sequence>
<evidence type="ECO:0000313" key="2">
    <source>
        <dbReference type="Proteomes" id="UP000019478"/>
    </source>
</evidence>
<comment type="caution">
    <text evidence="1">The sequence shown here is derived from an EMBL/GenBank/DDBJ whole genome shotgun (WGS) entry which is preliminary data.</text>
</comment>
<accession>W9XL22</accession>
<proteinExistence type="predicted"/>
<reference evidence="1 2" key="1">
    <citation type="submission" date="2013-03" db="EMBL/GenBank/DDBJ databases">
        <title>The Genome Sequence of Capronia epimyces CBS 606.96.</title>
        <authorList>
            <consortium name="The Broad Institute Genomics Platform"/>
            <person name="Cuomo C."/>
            <person name="de Hoog S."/>
            <person name="Gorbushina A."/>
            <person name="Walker B."/>
            <person name="Young S.K."/>
            <person name="Zeng Q."/>
            <person name="Gargeya S."/>
            <person name="Fitzgerald M."/>
            <person name="Haas B."/>
            <person name="Abouelleil A."/>
            <person name="Allen A.W."/>
            <person name="Alvarado L."/>
            <person name="Arachchi H.M."/>
            <person name="Berlin A.M."/>
            <person name="Chapman S.B."/>
            <person name="Gainer-Dewar J."/>
            <person name="Goldberg J."/>
            <person name="Griggs A."/>
            <person name="Gujja S."/>
            <person name="Hansen M."/>
            <person name="Howarth C."/>
            <person name="Imamovic A."/>
            <person name="Ireland A."/>
            <person name="Larimer J."/>
            <person name="McCowan C."/>
            <person name="Murphy C."/>
            <person name="Pearson M."/>
            <person name="Poon T.W."/>
            <person name="Priest M."/>
            <person name="Roberts A."/>
            <person name="Saif S."/>
            <person name="Shea T."/>
            <person name="Sisk P."/>
            <person name="Sykes S."/>
            <person name="Wortman J."/>
            <person name="Nusbaum C."/>
            <person name="Birren B."/>
        </authorList>
    </citation>
    <scope>NUCLEOTIDE SEQUENCE [LARGE SCALE GENOMIC DNA]</scope>
    <source>
        <strain evidence="1 2">CBS 606.96</strain>
    </source>
</reference>
<evidence type="ECO:0000313" key="1">
    <source>
        <dbReference type="EMBL" id="EXJ80873.1"/>
    </source>
</evidence>
<organism evidence="1 2">
    <name type="scientific">Capronia epimyces CBS 606.96</name>
    <dbReference type="NCBI Taxonomy" id="1182542"/>
    <lineage>
        <taxon>Eukaryota</taxon>
        <taxon>Fungi</taxon>
        <taxon>Dikarya</taxon>
        <taxon>Ascomycota</taxon>
        <taxon>Pezizomycotina</taxon>
        <taxon>Eurotiomycetes</taxon>
        <taxon>Chaetothyriomycetidae</taxon>
        <taxon>Chaetothyriales</taxon>
        <taxon>Herpotrichiellaceae</taxon>
        <taxon>Capronia</taxon>
    </lineage>
</organism>
<gene>
    <name evidence="1" type="ORF">A1O3_07160</name>
</gene>
<dbReference type="OrthoDB" id="62952at2759"/>
<name>W9XL22_9EURO</name>
<dbReference type="Proteomes" id="UP000019478">
    <property type="component" value="Unassembled WGS sequence"/>
</dbReference>
<dbReference type="EMBL" id="AMGY01000006">
    <property type="protein sequence ID" value="EXJ80873.1"/>
    <property type="molecule type" value="Genomic_DNA"/>
</dbReference>
<keyword evidence="2" id="KW-1185">Reference proteome</keyword>
<protein>
    <submittedName>
        <fullName evidence="1">Uncharacterized protein</fullName>
    </submittedName>
</protein>